<dbReference type="AlphaFoldDB" id="G4TPR8"/>
<dbReference type="SUPFAM" id="SSF52058">
    <property type="entry name" value="L domain-like"/>
    <property type="match status" value="1"/>
</dbReference>
<dbReference type="STRING" id="1109443.G4TPR8"/>
<dbReference type="OrthoDB" id="7451790at2759"/>
<evidence type="ECO:0000256" key="3">
    <source>
        <dbReference type="SAM" id="MobiDB-lite"/>
    </source>
</evidence>
<dbReference type="InParanoid" id="G4TPR8"/>
<gene>
    <name evidence="4" type="ORF">PIIN_07266</name>
</gene>
<dbReference type="InterPro" id="IPR003591">
    <property type="entry name" value="Leu-rich_rpt_typical-subtyp"/>
</dbReference>
<feature type="compositionally biased region" description="Polar residues" evidence="3">
    <location>
        <begin position="313"/>
        <end position="324"/>
    </location>
</feature>
<keyword evidence="5" id="KW-1185">Reference proteome</keyword>
<organism evidence="4 5">
    <name type="scientific">Serendipita indica (strain DSM 11827)</name>
    <name type="common">Root endophyte fungus</name>
    <name type="synonym">Piriformospora indica</name>
    <dbReference type="NCBI Taxonomy" id="1109443"/>
    <lineage>
        <taxon>Eukaryota</taxon>
        <taxon>Fungi</taxon>
        <taxon>Dikarya</taxon>
        <taxon>Basidiomycota</taxon>
        <taxon>Agaricomycotina</taxon>
        <taxon>Agaricomycetes</taxon>
        <taxon>Sebacinales</taxon>
        <taxon>Serendipitaceae</taxon>
        <taxon>Serendipita</taxon>
    </lineage>
</organism>
<keyword evidence="2" id="KW-0677">Repeat</keyword>
<dbReference type="PANTHER" id="PTHR47566:SF1">
    <property type="entry name" value="PROTEIN NUD1"/>
    <property type="match status" value="1"/>
</dbReference>
<dbReference type="GO" id="GO:0031028">
    <property type="term" value="P:septation initiation signaling"/>
    <property type="evidence" value="ECO:0007669"/>
    <property type="project" value="TreeGrafter"/>
</dbReference>
<dbReference type="SMART" id="SM00369">
    <property type="entry name" value="LRR_TYP"/>
    <property type="match status" value="5"/>
</dbReference>
<accession>G4TPR8</accession>
<reference evidence="4 5" key="1">
    <citation type="journal article" date="2011" name="PLoS Pathog.">
        <title>Endophytic Life Strategies Decoded by Genome and Transcriptome Analyses of the Mutualistic Root Symbiont Piriformospora indica.</title>
        <authorList>
            <person name="Zuccaro A."/>
            <person name="Lahrmann U."/>
            <person name="Guldener U."/>
            <person name="Langen G."/>
            <person name="Pfiffi S."/>
            <person name="Biedenkopf D."/>
            <person name="Wong P."/>
            <person name="Samans B."/>
            <person name="Grimm C."/>
            <person name="Basiewicz M."/>
            <person name="Murat C."/>
            <person name="Martin F."/>
            <person name="Kogel K.H."/>
        </authorList>
    </citation>
    <scope>NUCLEOTIDE SEQUENCE [LARGE SCALE GENOMIC DNA]</scope>
    <source>
        <strain evidence="4 5">DSM 11827</strain>
    </source>
</reference>
<dbReference type="Gene3D" id="3.80.10.10">
    <property type="entry name" value="Ribonuclease Inhibitor"/>
    <property type="match status" value="2"/>
</dbReference>
<evidence type="ECO:0000313" key="4">
    <source>
        <dbReference type="EMBL" id="CCA73311.1"/>
    </source>
</evidence>
<dbReference type="SMART" id="SM00365">
    <property type="entry name" value="LRR_SD22"/>
    <property type="match status" value="5"/>
</dbReference>
<dbReference type="eggNOG" id="KOG0531">
    <property type="taxonomic scope" value="Eukaryota"/>
</dbReference>
<feature type="region of interest" description="Disordered" evidence="3">
    <location>
        <begin position="556"/>
        <end position="600"/>
    </location>
</feature>
<evidence type="ECO:0000313" key="5">
    <source>
        <dbReference type="Proteomes" id="UP000007148"/>
    </source>
</evidence>
<comment type="caution">
    <text evidence="4">The sequence shown here is derived from an EMBL/GenBank/DDBJ whole genome shotgun (WGS) entry which is preliminary data.</text>
</comment>
<dbReference type="PANTHER" id="PTHR47566">
    <property type="match status" value="1"/>
</dbReference>
<dbReference type="GO" id="GO:1902412">
    <property type="term" value="P:regulation of mitotic cytokinesis"/>
    <property type="evidence" value="ECO:0007669"/>
    <property type="project" value="TreeGrafter"/>
</dbReference>
<feature type="region of interest" description="Disordered" evidence="3">
    <location>
        <begin position="474"/>
        <end position="538"/>
    </location>
</feature>
<dbReference type="GO" id="GO:0035591">
    <property type="term" value="F:signaling adaptor activity"/>
    <property type="evidence" value="ECO:0007669"/>
    <property type="project" value="TreeGrafter"/>
</dbReference>
<dbReference type="Proteomes" id="UP000007148">
    <property type="component" value="Unassembled WGS sequence"/>
</dbReference>
<protein>
    <recommendedName>
        <fullName evidence="6">L domain-like protein</fullName>
    </recommendedName>
</protein>
<dbReference type="InterPro" id="IPR032675">
    <property type="entry name" value="LRR_dom_sf"/>
</dbReference>
<dbReference type="HOGENOM" id="CLU_002805_0_0_1"/>
<feature type="compositionally biased region" description="Polar residues" evidence="3">
    <location>
        <begin position="487"/>
        <end position="498"/>
    </location>
</feature>
<proteinExistence type="predicted"/>
<keyword evidence="1" id="KW-0433">Leucine-rich repeat</keyword>
<feature type="region of interest" description="Disordered" evidence="3">
    <location>
        <begin position="187"/>
        <end position="234"/>
    </location>
</feature>
<sequence length="1055" mass="117121">MASNTSVALRLEPNQRMYKLTLNAWIDEEETHKDLQSYQRRDVNASLAAVKVGTIIVHNTDKESAAPRIPLAQRMGLLTKNMFSPLKLETMFEPPSAEEQRFRQRPESPPAWNLDEQKPFTFSSDPPEQQDFRFTFHPPQVPKLPAECPATPDQDANRSKLRLFQFNYDAYTREHLSALIEAIPLDPSSSPDDAIFSRKRDGDEESPIFRPPKRIKISSKEDEDGPTRPPKYGRLLTRVSRTPYRTPARSLVMDAIKSAKVQTRISPTAYRSTASSTINASESSRSLTGEELALKMRQVALVSQEEADEGPSQRPQTRYTPSIKHTSHAAIQQRFPSTTTNMTHIGPTDISPLPDQIGVMQFDRTALRWVRKAGEESDDPFRDLESVRDVQVQKQIEISLDPDEQHPIQVLTGLDDEDPVADSPESSPGMQMLPLPTVQHSTAMGLPGMVTPIANRFSSKTAPTPIRSALKGANAATPLGNRIGEPGSSTGKLRSVSFSDGRRHGRIRGLHPEEDEETSMESSAVAGPSGLGERNSILPSLRTKRITEMLDDLDNLSQEDEDPTPCKSSHQQRSMVGSQLGSSASLHTKNSFSMRSTPNRSMRAGDATFLTECSFGVAHDKLLQAITDVQPFEPHWEELAAIDLSGKVLDSVARLKEFMPKLEELALNDNQISWLSGVPAGVRLLSAASNLLTGLTSYVHLSRLECLDISDNQIESLLQLECLHRLRELRADRNQIGSLGGVGKLVKLKKLSLSGNCLTHADLFDVTWDELEYLDLSKNRLEVVRGLDRLRSVSHVNLDDNVLTGLELGGPMRSLRILRLSDNRLTGTLDVRKMSQLRVLYADRNRLSGFGHGETLTRLERLSVRFQSGEGLNGGIGNDLGSWCLDAPCYNLQYLELADCKLTKVPKALGEMAPNVRVLNLNHNFMDSLEGVESMRRLRKLSVIGSRIRTSKGLLRAVRGMDELEVADFRMNPCTVSWYVPLLEDGGALDGGDLDAKFRRRLPDELYAGRLVYRGLMMKACGKLKMLDGVMIGTGERTKAYALLERAASGGGVER</sequence>
<dbReference type="InterPro" id="IPR052574">
    <property type="entry name" value="CDIRP"/>
</dbReference>
<evidence type="ECO:0000256" key="1">
    <source>
        <dbReference type="ARBA" id="ARBA00022614"/>
    </source>
</evidence>
<evidence type="ECO:0000256" key="2">
    <source>
        <dbReference type="ARBA" id="ARBA00022737"/>
    </source>
</evidence>
<evidence type="ECO:0008006" key="6">
    <source>
        <dbReference type="Google" id="ProtNLM"/>
    </source>
</evidence>
<dbReference type="EMBL" id="CAFZ01000216">
    <property type="protein sequence ID" value="CCA73311.1"/>
    <property type="molecule type" value="Genomic_DNA"/>
</dbReference>
<feature type="region of interest" description="Disordered" evidence="3">
    <location>
        <begin position="303"/>
        <end position="329"/>
    </location>
</feature>
<dbReference type="GO" id="GO:0061499">
    <property type="term" value="C:outer plaque of mitotic spindle pole body"/>
    <property type="evidence" value="ECO:0007669"/>
    <property type="project" value="TreeGrafter"/>
</dbReference>
<dbReference type="PROSITE" id="PS51450">
    <property type="entry name" value="LRR"/>
    <property type="match status" value="2"/>
</dbReference>
<name>G4TPR8_SERID</name>
<dbReference type="InterPro" id="IPR001611">
    <property type="entry name" value="Leu-rich_rpt"/>
</dbReference>
<feature type="compositionally biased region" description="Polar residues" evidence="3">
    <location>
        <begin position="566"/>
        <end position="600"/>
    </location>
</feature>